<evidence type="ECO:0000313" key="12">
    <source>
        <dbReference type="Proteomes" id="UP000389128"/>
    </source>
</evidence>
<evidence type="ECO:0000256" key="2">
    <source>
        <dbReference type="ARBA" id="ARBA00022692"/>
    </source>
</evidence>
<evidence type="ECO:0000259" key="9">
    <source>
        <dbReference type="PROSITE" id="PS50111"/>
    </source>
</evidence>
<dbReference type="PANTHER" id="PTHR32089:SF119">
    <property type="entry name" value="METHYL-ACCEPTING CHEMOTAXIS PROTEIN CTPL"/>
    <property type="match status" value="1"/>
</dbReference>
<dbReference type="SUPFAM" id="SSF58104">
    <property type="entry name" value="Methyl-accepting chemotaxis protein (MCP) signaling domain"/>
    <property type="match status" value="1"/>
</dbReference>
<sequence>MKLTQRLVIALSTALIALLGIGALGLWQLKQANARFEYIQANIFPSLRVMQEARGFLTNSRMSTYQHALMSDPAHHKEVERAIQEADEKLDAKLSEYEQNFISDDTDRQLLVADRAALKIYRATRSLYLEKSNAGEMETVRTMLRTNLKEDALAARGSLAKHEEFNYAMGEKLRQENAADYTAALWTVGGVLAAAFIIVGILASLLITSLRESLDGIRGTLVHVNASLDFTARAPVKRMDEIGETATAFNQLLSKLQENFHSLIEGARTVAGASREMNQASIQVSTAAGQQSEASSAIAATVEEMTVSINHVGDRATEAHQLAGKSGEMAKAGSATIDHTIRDIRSISQSVSAAAGSLRELSAQGERVGTVVQVIKEVADQTNLLALNAAIEAARAGEQGRGFAVVADEVRKLAERTSSSTQEIASTIEAMRRHSMQAAAEMQAAESLVTQSVARADDTDRAVHEIGAAATATAHTVAEISDAIREQGAASNNIAVQIERIAQMAEESAAAAAQSSSSARRLDEQARHQIATLEQYRV</sequence>
<organism evidence="11 12">
    <name type="scientific">Zoogloea oleivorans</name>
    <dbReference type="NCBI Taxonomy" id="1552750"/>
    <lineage>
        <taxon>Bacteria</taxon>
        <taxon>Pseudomonadati</taxon>
        <taxon>Pseudomonadota</taxon>
        <taxon>Betaproteobacteria</taxon>
        <taxon>Rhodocyclales</taxon>
        <taxon>Zoogloeaceae</taxon>
        <taxon>Zoogloea</taxon>
    </lineage>
</organism>
<dbReference type="PRINTS" id="PR00260">
    <property type="entry name" value="CHEMTRNSDUCR"/>
</dbReference>
<dbReference type="GO" id="GO:0007165">
    <property type="term" value="P:signal transduction"/>
    <property type="evidence" value="ECO:0007669"/>
    <property type="project" value="UniProtKB-KW"/>
</dbReference>
<dbReference type="Pfam" id="PF12729">
    <property type="entry name" value="4HB_MCP_1"/>
    <property type="match status" value="1"/>
</dbReference>
<dbReference type="InterPro" id="IPR004089">
    <property type="entry name" value="MCPsignal_dom"/>
</dbReference>
<dbReference type="InterPro" id="IPR003660">
    <property type="entry name" value="HAMP_dom"/>
</dbReference>
<name>A0A6C2D634_9RHOO</name>
<keyword evidence="4 8" id="KW-0472">Membrane</keyword>
<dbReference type="Pfam" id="PF00015">
    <property type="entry name" value="MCPsignal"/>
    <property type="match status" value="1"/>
</dbReference>
<accession>A0A6C2D634</accession>
<dbReference type="GO" id="GO:0006935">
    <property type="term" value="P:chemotaxis"/>
    <property type="evidence" value="ECO:0007669"/>
    <property type="project" value="InterPro"/>
</dbReference>
<dbReference type="Proteomes" id="UP000389128">
    <property type="component" value="Unassembled WGS sequence"/>
</dbReference>
<dbReference type="GO" id="GO:0016020">
    <property type="term" value="C:membrane"/>
    <property type="evidence" value="ECO:0007669"/>
    <property type="project" value="UniProtKB-SubCell"/>
</dbReference>
<evidence type="ECO:0000256" key="1">
    <source>
        <dbReference type="ARBA" id="ARBA00004141"/>
    </source>
</evidence>
<keyword evidence="2 8" id="KW-0812">Transmembrane</keyword>
<keyword evidence="5 7" id="KW-0807">Transducer</keyword>
<dbReference type="AlphaFoldDB" id="A0A6C2D634"/>
<dbReference type="EMBL" id="SDKK01000002">
    <property type="protein sequence ID" value="TYC61481.1"/>
    <property type="molecule type" value="Genomic_DNA"/>
</dbReference>
<protein>
    <submittedName>
        <fullName evidence="11">Methyl-accepting chemotaxis protein</fullName>
    </submittedName>
</protein>
<evidence type="ECO:0000259" key="10">
    <source>
        <dbReference type="PROSITE" id="PS50885"/>
    </source>
</evidence>
<dbReference type="PROSITE" id="PS50111">
    <property type="entry name" value="CHEMOTAXIS_TRANSDUC_2"/>
    <property type="match status" value="1"/>
</dbReference>
<dbReference type="GO" id="GO:0004888">
    <property type="term" value="F:transmembrane signaling receptor activity"/>
    <property type="evidence" value="ECO:0007669"/>
    <property type="project" value="InterPro"/>
</dbReference>
<evidence type="ECO:0000256" key="6">
    <source>
        <dbReference type="ARBA" id="ARBA00029447"/>
    </source>
</evidence>
<evidence type="ECO:0000256" key="5">
    <source>
        <dbReference type="ARBA" id="ARBA00023224"/>
    </source>
</evidence>
<feature type="transmembrane region" description="Helical" evidence="8">
    <location>
        <begin position="183"/>
        <end position="208"/>
    </location>
</feature>
<evidence type="ECO:0000256" key="7">
    <source>
        <dbReference type="PROSITE-ProRule" id="PRU00284"/>
    </source>
</evidence>
<keyword evidence="12" id="KW-1185">Reference proteome</keyword>
<dbReference type="OrthoDB" id="9179351at2"/>
<dbReference type="SMART" id="SM00283">
    <property type="entry name" value="MA"/>
    <property type="match status" value="1"/>
</dbReference>
<dbReference type="RefSeq" id="WP_148577475.1">
    <property type="nucleotide sequence ID" value="NZ_JAVEUW010000011.1"/>
</dbReference>
<feature type="domain" description="HAMP" evidence="10">
    <location>
        <begin position="226"/>
        <end position="261"/>
    </location>
</feature>
<comment type="caution">
    <text evidence="11">The sequence shown here is derived from an EMBL/GenBank/DDBJ whole genome shotgun (WGS) entry which is preliminary data.</text>
</comment>
<gene>
    <name evidence="11" type="ORF">ETQ85_02095</name>
</gene>
<reference evidence="11 12" key="1">
    <citation type="submission" date="2019-01" db="EMBL/GenBank/DDBJ databases">
        <title>Zoogloea oleivorans genome sequencing and assembly.</title>
        <authorList>
            <person name="Tancsics A."/>
            <person name="Farkas M."/>
            <person name="Kriszt B."/>
            <person name="Maroti G."/>
            <person name="Horvath B."/>
        </authorList>
    </citation>
    <scope>NUCLEOTIDE SEQUENCE [LARGE SCALE GENOMIC DNA]</scope>
    <source>
        <strain evidence="11 12">Buc</strain>
    </source>
</reference>
<evidence type="ECO:0000256" key="4">
    <source>
        <dbReference type="ARBA" id="ARBA00023136"/>
    </source>
</evidence>
<dbReference type="CDD" id="cd06225">
    <property type="entry name" value="HAMP"/>
    <property type="match status" value="1"/>
</dbReference>
<dbReference type="InterPro" id="IPR004090">
    <property type="entry name" value="Chemotax_Me-accpt_rcpt"/>
</dbReference>
<evidence type="ECO:0000256" key="8">
    <source>
        <dbReference type="SAM" id="Phobius"/>
    </source>
</evidence>
<feature type="domain" description="Methyl-accepting transducer" evidence="9">
    <location>
        <begin position="266"/>
        <end position="502"/>
    </location>
</feature>
<dbReference type="InterPro" id="IPR024478">
    <property type="entry name" value="HlyB_4HB_MCP"/>
</dbReference>
<dbReference type="FunFam" id="1.10.287.950:FF:000001">
    <property type="entry name" value="Methyl-accepting chemotaxis sensory transducer"/>
    <property type="match status" value="1"/>
</dbReference>
<dbReference type="Gene3D" id="1.10.287.950">
    <property type="entry name" value="Methyl-accepting chemotaxis protein"/>
    <property type="match status" value="1"/>
</dbReference>
<evidence type="ECO:0000313" key="11">
    <source>
        <dbReference type="EMBL" id="TYC61481.1"/>
    </source>
</evidence>
<proteinExistence type="inferred from homology"/>
<dbReference type="PANTHER" id="PTHR32089">
    <property type="entry name" value="METHYL-ACCEPTING CHEMOTAXIS PROTEIN MCPB"/>
    <property type="match status" value="1"/>
</dbReference>
<evidence type="ECO:0000256" key="3">
    <source>
        <dbReference type="ARBA" id="ARBA00022989"/>
    </source>
</evidence>
<keyword evidence="3 8" id="KW-1133">Transmembrane helix</keyword>
<comment type="similarity">
    <text evidence="6">Belongs to the methyl-accepting chemotaxis (MCP) protein family.</text>
</comment>
<comment type="subcellular location">
    <subcellularLocation>
        <location evidence="1">Membrane</location>
        <topology evidence="1">Multi-pass membrane protein</topology>
    </subcellularLocation>
</comment>
<dbReference type="PROSITE" id="PS50885">
    <property type="entry name" value="HAMP"/>
    <property type="match status" value="1"/>
</dbReference>